<sequence length="104" mass="11458">MARRIRLEAVAVDGLRDLLIAGTVAALERIEGSSTDVYDFRVECARLRERLADLADGNEVLFRRWGDGVTPDVEWPAGVHMCRLVGDSLIPADSEIVRVNHGSV</sequence>
<organism evidence="1 2">
    <name type="scientific">Mycobacteroides immunogenum</name>
    <dbReference type="NCBI Taxonomy" id="83262"/>
    <lineage>
        <taxon>Bacteria</taxon>
        <taxon>Bacillati</taxon>
        <taxon>Actinomycetota</taxon>
        <taxon>Actinomycetes</taxon>
        <taxon>Mycobacteriales</taxon>
        <taxon>Mycobacteriaceae</taxon>
        <taxon>Mycobacteroides</taxon>
    </lineage>
</organism>
<dbReference type="RefSeq" id="WP_064627687.1">
    <property type="nucleotide sequence ID" value="NZ_LQYE01000001.1"/>
</dbReference>
<proteinExistence type="predicted"/>
<dbReference type="Proteomes" id="UP000186919">
    <property type="component" value="Unassembled WGS sequence"/>
</dbReference>
<reference evidence="1 2" key="1">
    <citation type="submission" date="2016-01" db="EMBL/GenBank/DDBJ databases">
        <title>Mycobacterium immunogenum strain CD11_6 genome sequencing and assembly.</title>
        <authorList>
            <person name="Kaur G."/>
            <person name="Nair G.R."/>
            <person name="Mayilraj S."/>
        </authorList>
    </citation>
    <scope>NUCLEOTIDE SEQUENCE [LARGE SCALE GENOMIC DNA]</scope>
    <source>
        <strain evidence="1 2">CD11-6</strain>
    </source>
</reference>
<accession>A0A179VHJ4</accession>
<dbReference type="EMBL" id="LQYE01000001">
    <property type="protein sequence ID" value="OAT70491.1"/>
    <property type="molecule type" value="Genomic_DNA"/>
</dbReference>
<gene>
    <name evidence="1" type="ORF">AWB85_03910</name>
</gene>
<evidence type="ECO:0000313" key="1">
    <source>
        <dbReference type="EMBL" id="OAT70491.1"/>
    </source>
</evidence>
<protein>
    <submittedName>
        <fullName evidence="1">Uncharacterized protein</fullName>
    </submittedName>
</protein>
<evidence type="ECO:0000313" key="2">
    <source>
        <dbReference type="Proteomes" id="UP000186919"/>
    </source>
</evidence>
<dbReference type="AlphaFoldDB" id="A0A179VHJ4"/>
<name>A0A179VHJ4_9MYCO</name>
<comment type="caution">
    <text evidence="1">The sequence shown here is derived from an EMBL/GenBank/DDBJ whole genome shotgun (WGS) entry which is preliminary data.</text>
</comment>